<feature type="region of interest" description="Disordered" evidence="7">
    <location>
        <begin position="171"/>
        <end position="248"/>
    </location>
</feature>
<dbReference type="GO" id="GO:0007267">
    <property type="term" value="P:cell-cell signaling"/>
    <property type="evidence" value="ECO:0007669"/>
    <property type="project" value="TreeGrafter"/>
</dbReference>
<dbReference type="InterPro" id="IPR010510">
    <property type="entry name" value="FGF1-bd"/>
</dbReference>
<evidence type="ECO:0000256" key="5">
    <source>
        <dbReference type="ARBA" id="ARBA00023157"/>
    </source>
</evidence>
<evidence type="ECO:0000313" key="9">
    <source>
        <dbReference type="Proteomes" id="UP000233100"/>
    </source>
</evidence>
<evidence type="ECO:0000256" key="3">
    <source>
        <dbReference type="ARBA" id="ARBA00022525"/>
    </source>
</evidence>
<dbReference type="GO" id="GO:0005576">
    <property type="term" value="C:extracellular region"/>
    <property type="evidence" value="ECO:0007669"/>
    <property type="project" value="UniProtKB-SubCell"/>
</dbReference>
<keyword evidence="9" id="KW-1185">Reference proteome</keyword>
<proteinExistence type="inferred from homology"/>
<dbReference type="Proteomes" id="UP000233100">
    <property type="component" value="Chromosome 5"/>
</dbReference>
<sequence length="274" mass="29950">MPSWSFSWCNCQACNKKRSEHCGAVACGHGDGGTAPQRPHQGCRQVDYSIAMKFIPCLLLVTLSCLGTLGQTPRQKQGSTGEEFHFQTGGRDSCTMHPSSLGPDAGEVWLRVDCHNTDQTYWCEYRGQPSMCQAFVADPKPYWNQALQELRRLHHACQGAPVLRPSVCRKAGPQAHMQQVTSSLNGSPVPNQQPEAGTPSLRPKATVKLTEATQLGKDSMEELGKAKPTTLPTAKATEPGPRPGGNEEAKKAAWEHCWKPFQALCAFLISFFQG</sequence>
<dbReference type="PANTHER" id="PTHR15258">
    <property type="entry name" value="FGF BINDING PROTEIN-RELATED"/>
    <property type="match status" value="1"/>
</dbReference>
<keyword evidence="3" id="KW-0964">Secreted</keyword>
<protein>
    <submittedName>
        <fullName evidence="8">Fibroblast growth factor binding protein 2</fullName>
    </submittedName>
</protein>
<comment type="subcellular location">
    <subcellularLocation>
        <location evidence="1">Secreted</location>
    </subcellularLocation>
</comment>
<gene>
    <name evidence="8" type="primary">FGFBP2</name>
</gene>
<keyword evidence="6" id="KW-0340">Growth factor binding</keyword>
<keyword evidence="5" id="KW-1015">Disulfide bond</keyword>
<accession>A0A7N9D270</accession>
<reference evidence="8" key="2">
    <citation type="submission" date="2025-08" db="UniProtKB">
        <authorList>
            <consortium name="Ensembl"/>
        </authorList>
    </citation>
    <scope>IDENTIFICATION</scope>
</reference>
<comment type="similarity">
    <text evidence="2">Belongs to the fibroblast growth factor-binding protein family.</text>
</comment>
<reference evidence="8 9" key="1">
    <citation type="submission" date="2013-03" db="EMBL/GenBank/DDBJ databases">
        <authorList>
            <person name="Warren W."/>
            <person name="Wilson R.K."/>
        </authorList>
    </citation>
    <scope>NUCLEOTIDE SEQUENCE</scope>
</reference>
<name>A0A7N9D270_MACFA</name>
<feature type="compositionally biased region" description="Low complexity" evidence="7">
    <location>
        <begin position="226"/>
        <end position="239"/>
    </location>
</feature>
<evidence type="ECO:0000256" key="1">
    <source>
        <dbReference type="ARBA" id="ARBA00004613"/>
    </source>
</evidence>
<feature type="compositionally biased region" description="Polar residues" evidence="7">
    <location>
        <begin position="176"/>
        <end position="195"/>
    </location>
</feature>
<reference evidence="8" key="3">
    <citation type="submission" date="2025-09" db="UniProtKB">
        <authorList>
            <consortium name="Ensembl"/>
        </authorList>
    </citation>
    <scope>IDENTIFICATION</scope>
</reference>
<organism evidence="8 9">
    <name type="scientific">Macaca fascicularis</name>
    <name type="common">Crab-eating macaque</name>
    <name type="synonym">Cynomolgus monkey</name>
    <dbReference type="NCBI Taxonomy" id="9541"/>
    <lineage>
        <taxon>Eukaryota</taxon>
        <taxon>Metazoa</taxon>
        <taxon>Chordata</taxon>
        <taxon>Craniata</taxon>
        <taxon>Vertebrata</taxon>
        <taxon>Euteleostomi</taxon>
        <taxon>Mammalia</taxon>
        <taxon>Eutheria</taxon>
        <taxon>Euarchontoglires</taxon>
        <taxon>Primates</taxon>
        <taxon>Haplorrhini</taxon>
        <taxon>Catarrhini</taxon>
        <taxon>Cercopithecidae</taxon>
        <taxon>Cercopithecinae</taxon>
        <taxon>Macaca</taxon>
    </lineage>
</organism>
<evidence type="ECO:0000256" key="4">
    <source>
        <dbReference type="ARBA" id="ARBA00022729"/>
    </source>
</evidence>
<evidence type="ECO:0000313" key="8">
    <source>
        <dbReference type="Ensembl" id="ENSMFAP00000059492.1"/>
    </source>
</evidence>
<evidence type="ECO:0000256" key="2">
    <source>
        <dbReference type="ARBA" id="ARBA00008326"/>
    </source>
</evidence>
<dbReference type="GeneTree" id="ENSGT00940000154372"/>
<evidence type="ECO:0000256" key="7">
    <source>
        <dbReference type="SAM" id="MobiDB-lite"/>
    </source>
</evidence>
<dbReference type="Ensembl" id="ENSMFAT00000102512.1">
    <property type="protein sequence ID" value="ENSMFAP00000059492.1"/>
    <property type="gene ID" value="ENSMFAG00000053131.1"/>
</dbReference>
<dbReference type="PANTHER" id="PTHR15258:SF1">
    <property type="entry name" value="FIBROBLAST GROWTH FACTOR-BINDING PROTEIN 2"/>
    <property type="match status" value="1"/>
</dbReference>
<dbReference type="GO" id="GO:0019838">
    <property type="term" value="F:growth factor binding"/>
    <property type="evidence" value="ECO:0007669"/>
    <property type="project" value="UniProtKB-KW"/>
</dbReference>
<dbReference type="Pfam" id="PF06473">
    <property type="entry name" value="FGF-BP1"/>
    <property type="match status" value="1"/>
</dbReference>
<keyword evidence="4" id="KW-0732">Signal</keyword>
<dbReference type="AlphaFoldDB" id="A0A7N9D270"/>
<evidence type="ECO:0000256" key="6">
    <source>
        <dbReference type="ARBA" id="ARBA00023183"/>
    </source>
</evidence>